<dbReference type="OrthoDB" id="3712305at2"/>
<evidence type="ECO:0000256" key="1">
    <source>
        <dbReference type="SAM" id="Phobius"/>
    </source>
</evidence>
<sequence>MLTCAAFAGGLGLLCWPTRSGRADRLVSLLPGVPVPATVSFSRSRLLIPLILCLLTVVALMPLVGLGPVVAIALLAFAVRLQRTARCRGHAQVCAVSALAEAVRAVVAGLRTGASPAEVAEAVAGDAAPGARRVLRGLAVTERLGVSPTFAPAPDVADLVTGPAVQRLRRAWFLAQRHGLPLADVLDSVRRDLETAARFAGQLDARMAGARASGAVLAVLPLFGLLLGEAMGAHPLRFLLDTLPGQVLSVVGAVLIVAGVAWTARLTRQVVVS</sequence>
<keyword evidence="1" id="KW-0812">Transmembrane</keyword>
<dbReference type="EMBL" id="FOKG01000004">
    <property type="protein sequence ID" value="SFB09530.1"/>
    <property type="molecule type" value="Genomic_DNA"/>
</dbReference>
<protein>
    <submittedName>
        <fullName evidence="2">Tight adherence protein B</fullName>
    </submittedName>
</protein>
<dbReference type="PANTHER" id="PTHR35007:SF4">
    <property type="entry name" value="CONSERVED TRANSMEMBRANE PROTEIN-RELATED"/>
    <property type="match status" value="1"/>
</dbReference>
<proteinExistence type="predicted"/>
<keyword evidence="3" id="KW-1185">Reference proteome</keyword>
<feature type="transmembrane region" description="Helical" evidence="1">
    <location>
        <begin position="208"/>
        <end position="227"/>
    </location>
</feature>
<dbReference type="Proteomes" id="UP000243799">
    <property type="component" value="Unassembled WGS sequence"/>
</dbReference>
<gene>
    <name evidence="2" type="ORF">SAMN05216266_104311</name>
</gene>
<dbReference type="PANTHER" id="PTHR35007">
    <property type="entry name" value="INTEGRAL MEMBRANE PROTEIN-RELATED"/>
    <property type="match status" value="1"/>
</dbReference>
<reference evidence="3" key="1">
    <citation type="submission" date="2016-10" db="EMBL/GenBank/DDBJ databases">
        <authorList>
            <person name="Varghese N."/>
            <person name="Submissions S."/>
        </authorList>
    </citation>
    <scope>NUCLEOTIDE SEQUENCE [LARGE SCALE GENOMIC DNA]</scope>
    <source>
        <strain evidence="3">CGMCC 4.3568</strain>
    </source>
</reference>
<name>A0A1I0YAK1_9PSEU</name>
<keyword evidence="1" id="KW-0472">Membrane</keyword>
<evidence type="ECO:0000313" key="2">
    <source>
        <dbReference type="EMBL" id="SFB09530.1"/>
    </source>
</evidence>
<evidence type="ECO:0000313" key="3">
    <source>
        <dbReference type="Proteomes" id="UP000243799"/>
    </source>
</evidence>
<keyword evidence="1" id="KW-1133">Transmembrane helix</keyword>
<accession>A0A1I0YAK1</accession>
<feature type="transmembrane region" description="Helical" evidence="1">
    <location>
        <begin position="47"/>
        <end position="79"/>
    </location>
</feature>
<feature type="transmembrane region" description="Helical" evidence="1">
    <location>
        <begin position="247"/>
        <end position="264"/>
    </location>
</feature>
<dbReference type="STRING" id="490629.SAMN05216266_104311"/>
<organism evidence="2 3">
    <name type="scientific">Amycolatopsis marina</name>
    <dbReference type="NCBI Taxonomy" id="490629"/>
    <lineage>
        <taxon>Bacteria</taxon>
        <taxon>Bacillati</taxon>
        <taxon>Actinomycetota</taxon>
        <taxon>Actinomycetes</taxon>
        <taxon>Pseudonocardiales</taxon>
        <taxon>Pseudonocardiaceae</taxon>
        <taxon>Amycolatopsis</taxon>
    </lineage>
</organism>
<dbReference type="AlphaFoldDB" id="A0A1I0YAK1"/>
<dbReference type="RefSeq" id="WP_143101806.1">
    <property type="nucleotide sequence ID" value="NZ_FOKG01000004.1"/>
</dbReference>